<name>A0A834NCG8_VESVU</name>
<sequence length="146" mass="17103">MAYDIRETLYGGLKDRYIILIKTYSTTRKIFDERPTKSIEVSTLIRRITLKEEQSWNAVRCLFPSQEAKQFESPATTTKESTVMFYGKKCCTPWKLPTRIDVMRFPFKADPVLRPSFKTENTESFEVIVGEKQSIGFWRNSLTRDP</sequence>
<keyword evidence="2" id="KW-1185">Reference proteome</keyword>
<proteinExistence type="predicted"/>
<organism evidence="1 2">
    <name type="scientific">Vespula vulgaris</name>
    <name type="common">Yellow jacket</name>
    <name type="synonym">Wasp</name>
    <dbReference type="NCBI Taxonomy" id="7454"/>
    <lineage>
        <taxon>Eukaryota</taxon>
        <taxon>Metazoa</taxon>
        <taxon>Ecdysozoa</taxon>
        <taxon>Arthropoda</taxon>
        <taxon>Hexapoda</taxon>
        <taxon>Insecta</taxon>
        <taxon>Pterygota</taxon>
        <taxon>Neoptera</taxon>
        <taxon>Endopterygota</taxon>
        <taxon>Hymenoptera</taxon>
        <taxon>Apocrita</taxon>
        <taxon>Aculeata</taxon>
        <taxon>Vespoidea</taxon>
        <taxon>Vespidae</taxon>
        <taxon>Vespinae</taxon>
        <taxon>Vespula</taxon>
    </lineage>
</organism>
<protein>
    <submittedName>
        <fullName evidence="1">Uncharacterized protein</fullName>
    </submittedName>
</protein>
<gene>
    <name evidence="1" type="ORF">HZH66_003876</name>
</gene>
<evidence type="ECO:0000313" key="2">
    <source>
        <dbReference type="Proteomes" id="UP000614350"/>
    </source>
</evidence>
<dbReference type="Proteomes" id="UP000614350">
    <property type="component" value="Unassembled WGS sequence"/>
</dbReference>
<dbReference type="AlphaFoldDB" id="A0A834NCG8"/>
<evidence type="ECO:0000313" key="1">
    <source>
        <dbReference type="EMBL" id="KAF7404970.1"/>
    </source>
</evidence>
<accession>A0A834NCG8</accession>
<reference evidence="1" key="1">
    <citation type="journal article" date="2020" name="G3 (Bethesda)">
        <title>High-Quality Assemblies for Three Invasive Social Wasps from the &lt;i&gt;Vespula&lt;/i&gt; Genus.</title>
        <authorList>
            <person name="Harrop T.W.R."/>
            <person name="Guhlin J."/>
            <person name="McLaughlin G.M."/>
            <person name="Permina E."/>
            <person name="Stockwell P."/>
            <person name="Gilligan J."/>
            <person name="Le Lec M.F."/>
            <person name="Gruber M.A.M."/>
            <person name="Quinn O."/>
            <person name="Lovegrove M."/>
            <person name="Duncan E.J."/>
            <person name="Remnant E.J."/>
            <person name="Van Eeckhoven J."/>
            <person name="Graham B."/>
            <person name="Knapp R.A."/>
            <person name="Langford K.W."/>
            <person name="Kronenberg Z."/>
            <person name="Press M.O."/>
            <person name="Eacker S.M."/>
            <person name="Wilson-Rankin E.E."/>
            <person name="Purcell J."/>
            <person name="Lester P.J."/>
            <person name="Dearden P.K."/>
        </authorList>
    </citation>
    <scope>NUCLEOTIDE SEQUENCE</scope>
    <source>
        <strain evidence="1">Marl-1</strain>
    </source>
</reference>
<comment type="caution">
    <text evidence="1">The sequence shown here is derived from an EMBL/GenBank/DDBJ whole genome shotgun (WGS) entry which is preliminary data.</text>
</comment>
<dbReference type="EMBL" id="JACSEA010000003">
    <property type="protein sequence ID" value="KAF7404970.1"/>
    <property type="molecule type" value="Genomic_DNA"/>
</dbReference>